<organism evidence="17">
    <name type="scientific">Conocephalus melaenus</name>
    <dbReference type="NCBI Taxonomy" id="948344"/>
    <lineage>
        <taxon>Eukaryota</taxon>
        <taxon>Metazoa</taxon>
        <taxon>Ecdysozoa</taxon>
        <taxon>Arthropoda</taxon>
        <taxon>Hexapoda</taxon>
        <taxon>Insecta</taxon>
        <taxon>Pterygota</taxon>
        <taxon>Neoptera</taxon>
        <taxon>Polyneoptera</taxon>
        <taxon>Orthoptera</taxon>
        <taxon>Ensifera</taxon>
        <taxon>Tettigoniidea</taxon>
        <taxon>Tettigonioidea</taxon>
        <taxon>Tettigoniidae</taxon>
        <taxon>Conocephalinae</taxon>
        <taxon>Conocephalini</taxon>
        <taxon>Conocephalus</taxon>
    </lineage>
</organism>
<geneLocation type="mitochondrion" evidence="17"/>
<dbReference type="EC" id="7.1.1.2" evidence="3"/>
<protein>
    <recommendedName>
        <fullName evidence="4">NADH-ubiquinone oxidoreductase chain 6</fullName>
        <ecNumber evidence="3">7.1.1.2</ecNumber>
    </recommendedName>
    <alternativeName>
        <fullName evidence="14">NADH dehydrogenase subunit 6</fullName>
    </alternativeName>
</protein>
<evidence type="ECO:0000256" key="5">
    <source>
        <dbReference type="ARBA" id="ARBA00022448"/>
    </source>
</evidence>
<dbReference type="PANTHER" id="PTHR11435">
    <property type="entry name" value="NADH UBIQUINONE OXIDOREDUCTASE SUBUNIT ND6"/>
    <property type="match status" value="1"/>
</dbReference>
<keyword evidence="7 16" id="KW-0812">Transmembrane</keyword>
<name>A0A1Q1MPG9_9ORTH</name>
<evidence type="ECO:0000256" key="14">
    <source>
        <dbReference type="ARBA" id="ARBA00031019"/>
    </source>
</evidence>
<sequence length="173" mass="19227">MLFMALTCCHFINSLFFPRVKHPLAMALLIIVQAVLICMITSLIKSTAWFSYSLFLVYLGGGLVFISLCTALASNEIFSLSSIEMMVVSTTFIYLMGMISVLDHYFQPTSNSDTLSINSNITLITSETTNLLTKLYDTDTMYTTLTLISYLLLTLFVVVKITNITGGPLRSLN</sequence>
<comment type="subcellular location">
    <subcellularLocation>
        <location evidence="1">Mitochondrion membrane</location>
        <topology evidence="1">Multi-pass membrane protein</topology>
    </subcellularLocation>
</comment>
<evidence type="ECO:0000256" key="10">
    <source>
        <dbReference type="ARBA" id="ARBA00022989"/>
    </source>
</evidence>
<evidence type="ECO:0000256" key="12">
    <source>
        <dbReference type="ARBA" id="ARBA00023128"/>
    </source>
</evidence>
<feature type="transmembrane region" description="Helical" evidence="16">
    <location>
        <begin position="85"/>
        <end position="106"/>
    </location>
</feature>
<keyword evidence="11" id="KW-0520">NAD</keyword>
<dbReference type="PANTHER" id="PTHR11435:SF1">
    <property type="entry name" value="NADH-UBIQUINONE OXIDOREDUCTASE CHAIN 6"/>
    <property type="match status" value="1"/>
</dbReference>
<keyword evidence="12 17" id="KW-0496">Mitochondrion</keyword>
<comment type="similarity">
    <text evidence="2">Belongs to the complex I subunit 6 family.</text>
</comment>
<evidence type="ECO:0000256" key="13">
    <source>
        <dbReference type="ARBA" id="ARBA00023136"/>
    </source>
</evidence>
<comment type="catalytic activity">
    <reaction evidence="15">
        <text>a ubiquinone + NADH + 5 H(+)(in) = a ubiquinol + NAD(+) + 4 H(+)(out)</text>
        <dbReference type="Rhea" id="RHEA:29091"/>
        <dbReference type="Rhea" id="RHEA-COMP:9565"/>
        <dbReference type="Rhea" id="RHEA-COMP:9566"/>
        <dbReference type="ChEBI" id="CHEBI:15378"/>
        <dbReference type="ChEBI" id="CHEBI:16389"/>
        <dbReference type="ChEBI" id="CHEBI:17976"/>
        <dbReference type="ChEBI" id="CHEBI:57540"/>
        <dbReference type="ChEBI" id="CHEBI:57945"/>
        <dbReference type="EC" id="7.1.1.2"/>
    </reaction>
</comment>
<keyword evidence="8" id="KW-1278">Translocase</keyword>
<evidence type="ECO:0000256" key="7">
    <source>
        <dbReference type="ARBA" id="ARBA00022692"/>
    </source>
</evidence>
<dbReference type="CTD" id="4541"/>
<evidence type="ECO:0000313" key="17">
    <source>
        <dbReference type="EMBL" id="AQM39990.1"/>
    </source>
</evidence>
<accession>A0A1Q1MPG9</accession>
<keyword evidence="10 16" id="KW-1133">Transmembrane helix</keyword>
<dbReference type="GO" id="GO:0031966">
    <property type="term" value="C:mitochondrial membrane"/>
    <property type="evidence" value="ECO:0007669"/>
    <property type="project" value="UniProtKB-SubCell"/>
</dbReference>
<dbReference type="EMBL" id="KX057725">
    <property type="protein sequence ID" value="AQM39990.1"/>
    <property type="molecule type" value="Genomic_DNA"/>
</dbReference>
<keyword evidence="6" id="KW-0679">Respiratory chain</keyword>
<dbReference type="RefSeq" id="YP_009349854.1">
    <property type="nucleotide sequence ID" value="NC_033988.1"/>
</dbReference>
<dbReference type="InterPro" id="IPR050269">
    <property type="entry name" value="ComplexI_Subunit6"/>
</dbReference>
<evidence type="ECO:0000256" key="15">
    <source>
        <dbReference type="ARBA" id="ARBA00049551"/>
    </source>
</evidence>
<feature type="transmembrane region" description="Helical" evidence="16">
    <location>
        <begin position="50"/>
        <end position="73"/>
    </location>
</feature>
<evidence type="ECO:0000256" key="4">
    <source>
        <dbReference type="ARBA" id="ARBA00021095"/>
    </source>
</evidence>
<gene>
    <name evidence="17" type="primary">ND6</name>
</gene>
<evidence type="ECO:0000256" key="9">
    <source>
        <dbReference type="ARBA" id="ARBA00022982"/>
    </source>
</evidence>
<reference evidence="17" key="1">
    <citation type="submission" date="2016-04" db="EMBL/GenBank/DDBJ databases">
        <title>Towards a higher-level phylogeny of ensiferan insects inferred from mitochondrial genome sequences.</title>
        <authorList>
            <person name="Zhou Z.J."/>
        </authorList>
    </citation>
    <scope>NUCLEOTIDE SEQUENCE</scope>
</reference>
<evidence type="ECO:0000256" key="16">
    <source>
        <dbReference type="SAM" id="Phobius"/>
    </source>
</evidence>
<evidence type="ECO:0000256" key="3">
    <source>
        <dbReference type="ARBA" id="ARBA00012944"/>
    </source>
</evidence>
<keyword evidence="5" id="KW-0813">Transport</keyword>
<feature type="transmembrane region" description="Helical" evidence="16">
    <location>
        <begin position="141"/>
        <end position="161"/>
    </location>
</feature>
<keyword evidence="9" id="KW-0249">Electron transport</keyword>
<feature type="transmembrane region" description="Helical" evidence="16">
    <location>
        <begin position="24"/>
        <end position="44"/>
    </location>
</feature>
<evidence type="ECO:0000256" key="2">
    <source>
        <dbReference type="ARBA" id="ARBA00005698"/>
    </source>
</evidence>
<evidence type="ECO:0000256" key="8">
    <source>
        <dbReference type="ARBA" id="ARBA00022967"/>
    </source>
</evidence>
<evidence type="ECO:0000256" key="11">
    <source>
        <dbReference type="ARBA" id="ARBA00023027"/>
    </source>
</evidence>
<dbReference type="GeneID" id="31079394"/>
<proteinExistence type="inferred from homology"/>
<dbReference type="AlphaFoldDB" id="A0A1Q1MPG9"/>
<evidence type="ECO:0000256" key="1">
    <source>
        <dbReference type="ARBA" id="ARBA00004225"/>
    </source>
</evidence>
<dbReference type="GO" id="GO:0008137">
    <property type="term" value="F:NADH dehydrogenase (ubiquinone) activity"/>
    <property type="evidence" value="ECO:0007669"/>
    <property type="project" value="UniProtKB-EC"/>
</dbReference>
<keyword evidence="13 16" id="KW-0472">Membrane</keyword>
<evidence type="ECO:0000256" key="6">
    <source>
        <dbReference type="ARBA" id="ARBA00022660"/>
    </source>
</evidence>